<accession>A0A2H3CEE6</accession>
<feature type="compositionally biased region" description="Basic and acidic residues" evidence="1">
    <location>
        <begin position="98"/>
        <end position="107"/>
    </location>
</feature>
<gene>
    <name evidence="2" type="ORF">ARMGADRAFT_1039269</name>
</gene>
<dbReference type="AlphaFoldDB" id="A0A2H3CEE6"/>
<dbReference type="Proteomes" id="UP000217790">
    <property type="component" value="Unassembled WGS sequence"/>
</dbReference>
<evidence type="ECO:0000313" key="2">
    <source>
        <dbReference type="EMBL" id="PBK81469.1"/>
    </source>
</evidence>
<reference evidence="3" key="1">
    <citation type="journal article" date="2017" name="Nat. Ecol. Evol.">
        <title>Genome expansion and lineage-specific genetic innovations in the forest pathogenic fungi Armillaria.</title>
        <authorList>
            <person name="Sipos G."/>
            <person name="Prasanna A.N."/>
            <person name="Walter M.C."/>
            <person name="O'Connor E."/>
            <person name="Balint B."/>
            <person name="Krizsan K."/>
            <person name="Kiss B."/>
            <person name="Hess J."/>
            <person name="Varga T."/>
            <person name="Slot J."/>
            <person name="Riley R."/>
            <person name="Boka B."/>
            <person name="Rigling D."/>
            <person name="Barry K."/>
            <person name="Lee J."/>
            <person name="Mihaltcheva S."/>
            <person name="LaButti K."/>
            <person name="Lipzen A."/>
            <person name="Waldron R."/>
            <person name="Moloney N.M."/>
            <person name="Sperisen C."/>
            <person name="Kredics L."/>
            <person name="Vagvoelgyi C."/>
            <person name="Patrignani A."/>
            <person name="Fitzpatrick D."/>
            <person name="Nagy I."/>
            <person name="Doyle S."/>
            <person name="Anderson J.B."/>
            <person name="Grigoriev I.V."/>
            <person name="Gueldener U."/>
            <person name="Muensterkoetter M."/>
            <person name="Nagy L.G."/>
        </authorList>
    </citation>
    <scope>NUCLEOTIDE SEQUENCE [LARGE SCALE GENOMIC DNA]</scope>
    <source>
        <strain evidence="3">Ar21-2</strain>
    </source>
</reference>
<proteinExistence type="predicted"/>
<keyword evidence="3" id="KW-1185">Reference proteome</keyword>
<organism evidence="2 3">
    <name type="scientific">Armillaria gallica</name>
    <name type="common">Bulbous honey fungus</name>
    <name type="synonym">Armillaria bulbosa</name>
    <dbReference type="NCBI Taxonomy" id="47427"/>
    <lineage>
        <taxon>Eukaryota</taxon>
        <taxon>Fungi</taxon>
        <taxon>Dikarya</taxon>
        <taxon>Basidiomycota</taxon>
        <taxon>Agaricomycotina</taxon>
        <taxon>Agaricomycetes</taxon>
        <taxon>Agaricomycetidae</taxon>
        <taxon>Agaricales</taxon>
        <taxon>Marasmiineae</taxon>
        <taxon>Physalacriaceae</taxon>
        <taxon>Armillaria</taxon>
    </lineage>
</organism>
<evidence type="ECO:0000256" key="1">
    <source>
        <dbReference type="SAM" id="MobiDB-lite"/>
    </source>
</evidence>
<feature type="region of interest" description="Disordered" evidence="1">
    <location>
        <begin position="1"/>
        <end position="52"/>
    </location>
</feature>
<dbReference type="OMA" id="FFRRCKR"/>
<sequence>MPPSTHTYPANTADVRSDAVPHPALPHFNAKTNSDSPSLGRDKPLPPIPSIRDSNALEESLQCQRDVLHPSFQTPMVTVQTKRNLIRSGKFFHPGHHSYTEPRDLSRNRRSLPPPYTAVDPNAPPRSSRTVRWVDRPIDNPHKRRGNVGLGVSYPLDASSSTEHVASACGQAPGGRVCCFFRRCKRWLQGVRNT</sequence>
<protein>
    <submittedName>
        <fullName evidence="2">Uncharacterized protein</fullName>
    </submittedName>
</protein>
<feature type="region of interest" description="Disordered" evidence="1">
    <location>
        <begin position="91"/>
        <end position="129"/>
    </location>
</feature>
<dbReference type="InParanoid" id="A0A2H3CEE6"/>
<dbReference type="OrthoDB" id="2975206at2759"/>
<name>A0A2H3CEE6_ARMGA</name>
<dbReference type="EMBL" id="KZ293729">
    <property type="protein sequence ID" value="PBK81469.1"/>
    <property type="molecule type" value="Genomic_DNA"/>
</dbReference>
<evidence type="ECO:0000313" key="3">
    <source>
        <dbReference type="Proteomes" id="UP000217790"/>
    </source>
</evidence>
<feature type="compositionally biased region" description="Polar residues" evidence="1">
    <location>
        <begin position="1"/>
        <end position="10"/>
    </location>
</feature>